<dbReference type="RefSeq" id="WP_189006218.1">
    <property type="nucleotide sequence ID" value="NZ_BMOD01000022.1"/>
</dbReference>
<reference evidence="2" key="1">
    <citation type="journal article" date="2019" name="Int. J. Syst. Evol. Microbiol.">
        <title>The Global Catalogue of Microorganisms (GCM) 10K type strain sequencing project: providing services to taxonomists for standard genome sequencing and annotation.</title>
        <authorList>
            <consortium name="The Broad Institute Genomics Platform"/>
            <consortium name="The Broad Institute Genome Sequencing Center for Infectious Disease"/>
            <person name="Wu L."/>
            <person name="Ma J."/>
        </authorList>
    </citation>
    <scope>NUCLEOTIDE SEQUENCE [LARGE SCALE GENOMIC DNA]</scope>
    <source>
        <strain evidence="2">JCM 14370</strain>
    </source>
</reference>
<proteinExistence type="predicted"/>
<comment type="caution">
    <text evidence="1">The sequence shown here is derived from an EMBL/GenBank/DDBJ whole genome shotgun (WGS) entry which is preliminary data.</text>
</comment>
<evidence type="ECO:0008006" key="3">
    <source>
        <dbReference type="Google" id="ProtNLM"/>
    </source>
</evidence>
<sequence length="99" mass="11730">MKLVRDLTPQHMQHEAHFEQLSEADFPRYLRLKLQEEVQEYLTEYSADKLADILEVVYALSELQGIQRDALESLREVKAREEGQFKTRLALTRKEHHHG</sequence>
<dbReference type="InterPro" id="IPR038735">
    <property type="entry name" value="MSMEG_1276-like_NTP-PPase_dom"/>
</dbReference>
<name>A0ABQ2D9W0_9DEIO</name>
<evidence type="ECO:0000313" key="1">
    <source>
        <dbReference type="EMBL" id="GGJ50976.1"/>
    </source>
</evidence>
<dbReference type="EMBL" id="BMOD01000022">
    <property type="protein sequence ID" value="GGJ50976.1"/>
    <property type="molecule type" value="Genomic_DNA"/>
</dbReference>
<gene>
    <name evidence="1" type="ORF">GCM10008938_41200</name>
</gene>
<keyword evidence="2" id="KW-1185">Reference proteome</keyword>
<evidence type="ECO:0000313" key="2">
    <source>
        <dbReference type="Proteomes" id="UP000632222"/>
    </source>
</evidence>
<dbReference type="CDD" id="cd11532">
    <property type="entry name" value="NTP-PPase_COG4997"/>
    <property type="match status" value="1"/>
</dbReference>
<accession>A0ABQ2D9W0</accession>
<organism evidence="1 2">
    <name type="scientific">Deinococcus roseus</name>
    <dbReference type="NCBI Taxonomy" id="392414"/>
    <lineage>
        <taxon>Bacteria</taxon>
        <taxon>Thermotogati</taxon>
        <taxon>Deinococcota</taxon>
        <taxon>Deinococci</taxon>
        <taxon>Deinococcales</taxon>
        <taxon>Deinococcaceae</taxon>
        <taxon>Deinococcus</taxon>
    </lineage>
</organism>
<dbReference type="Proteomes" id="UP000632222">
    <property type="component" value="Unassembled WGS sequence"/>
</dbReference>
<protein>
    <recommendedName>
        <fullName evidence="3">Phosphoribosyl-ATP pyrophosphohydrolase</fullName>
    </recommendedName>
</protein>